<name>A0A1G4VFW8_9MYCO</name>
<accession>A0A1G4VFW8</accession>
<dbReference type="CDD" id="cd07987">
    <property type="entry name" value="LPLAT_MGAT-like"/>
    <property type="match status" value="1"/>
</dbReference>
<keyword evidence="2" id="KW-0012">Acyltransferase</keyword>
<evidence type="ECO:0000313" key="3">
    <source>
        <dbReference type="Proteomes" id="UP000199707"/>
    </source>
</evidence>
<evidence type="ECO:0000259" key="1">
    <source>
        <dbReference type="SMART" id="SM00563"/>
    </source>
</evidence>
<dbReference type="InterPro" id="IPR016676">
    <property type="entry name" value="P_lipid/glycerol_AcTrfase_prd"/>
</dbReference>
<dbReference type="GO" id="GO:0016020">
    <property type="term" value="C:membrane"/>
    <property type="evidence" value="ECO:0007669"/>
    <property type="project" value="TreeGrafter"/>
</dbReference>
<evidence type="ECO:0000313" key="2">
    <source>
        <dbReference type="EMBL" id="SCX06116.1"/>
    </source>
</evidence>
<dbReference type="SMART" id="SM00563">
    <property type="entry name" value="PlsC"/>
    <property type="match status" value="1"/>
</dbReference>
<dbReference type="GO" id="GO:0016746">
    <property type="term" value="F:acyltransferase activity"/>
    <property type="evidence" value="ECO:0007669"/>
    <property type="project" value="UniProtKB-KW"/>
</dbReference>
<dbReference type="EMBL" id="FMUB01000002">
    <property type="protein sequence ID" value="SCX06116.1"/>
    <property type="molecule type" value="Genomic_DNA"/>
</dbReference>
<sequence length="282" mass="31233">MTNVDTLIDPPGHIRAMRRAAETAADAAAPLVDLYRPYVDGLQNLPRDGRFLLVGNHSQAGVEGFLIPYMVRREIGHLVRPLTDRGFGKMPFPVADLMAAFGATVGAPESARELMRHNQPILVFPGGGREIAKFKGEQNTLRWEGRAGFARLSVENDYPIVPAALIGGDDVYTSLTRRDGLWGRLSQGLAERLGGKPDMAMPLLRGIGPTLIPRPQRMYLRFAPPIDTTKPAGIDEQDWVATIRDETKKTLERTLDELLAIRAEDPYRELNPLAWHRATQPA</sequence>
<dbReference type="PANTHER" id="PTHR22753">
    <property type="entry name" value="TRANSMEMBRANE PROTEIN 68"/>
    <property type="match status" value="1"/>
</dbReference>
<dbReference type="Proteomes" id="UP000199707">
    <property type="component" value="Unassembled WGS sequence"/>
</dbReference>
<feature type="domain" description="Phospholipid/glycerol acyltransferase" evidence="1">
    <location>
        <begin position="51"/>
        <end position="168"/>
    </location>
</feature>
<dbReference type="PIRSF" id="PIRSF016753">
    <property type="entry name" value="P_lipid/glycerol_ac_tran_prd"/>
    <property type="match status" value="1"/>
</dbReference>
<dbReference type="PANTHER" id="PTHR22753:SF14">
    <property type="entry name" value="MONOACYLGLYCEROL_DIACYLGLYCEROL O-ACYLTRANSFERASE"/>
    <property type="match status" value="1"/>
</dbReference>
<dbReference type="STRING" id="1502745.SAMN02799620_00815"/>
<gene>
    <name evidence="2" type="ORF">SAMN02799620_00815</name>
</gene>
<reference evidence="3" key="1">
    <citation type="submission" date="2016-10" db="EMBL/GenBank/DDBJ databases">
        <authorList>
            <person name="Varghese N."/>
            <person name="Submissions S."/>
        </authorList>
    </citation>
    <scope>NUCLEOTIDE SEQUENCE [LARGE SCALE GENOMIC DNA]</scope>
    <source>
        <strain evidence="3">UNC267MFSha1.1M11</strain>
    </source>
</reference>
<dbReference type="SUPFAM" id="SSF69593">
    <property type="entry name" value="Glycerol-3-phosphate (1)-acyltransferase"/>
    <property type="match status" value="1"/>
</dbReference>
<dbReference type="Pfam" id="PF01553">
    <property type="entry name" value="Acyltransferase"/>
    <property type="match status" value="1"/>
</dbReference>
<dbReference type="AlphaFoldDB" id="A0A1G4VFW8"/>
<keyword evidence="2" id="KW-0808">Transferase</keyword>
<dbReference type="InterPro" id="IPR002123">
    <property type="entry name" value="Plipid/glycerol_acylTrfase"/>
</dbReference>
<protein>
    <submittedName>
        <fullName evidence="2">1-acyl-sn-glycerol-3-phosphate acyltransferase</fullName>
    </submittedName>
</protein>
<organism evidence="2 3">
    <name type="scientific">Mycolicibacterium fluoranthenivorans</name>
    <dbReference type="NCBI Taxonomy" id="258505"/>
    <lineage>
        <taxon>Bacteria</taxon>
        <taxon>Bacillati</taxon>
        <taxon>Actinomycetota</taxon>
        <taxon>Actinomycetes</taxon>
        <taxon>Mycobacteriales</taxon>
        <taxon>Mycobacteriaceae</taxon>
        <taxon>Mycolicibacterium</taxon>
    </lineage>
</organism>
<proteinExistence type="predicted"/>